<feature type="binding site" evidence="9 13">
    <location>
        <position position="464"/>
    </location>
    <ligand>
        <name>Mn(2+)</name>
        <dbReference type="ChEBI" id="CHEBI:29035"/>
        <label>1</label>
    </ligand>
</feature>
<feature type="domain" description="BPG-independent PGAM N-terminal" evidence="15">
    <location>
        <begin position="88"/>
        <end position="298"/>
    </location>
</feature>
<dbReference type="RefSeq" id="WP_132708001.1">
    <property type="nucleotide sequence ID" value="NZ_JACIGF010000003.1"/>
</dbReference>
<evidence type="ECO:0000256" key="6">
    <source>
        <dbReference type="ARBA" id="ARBA00023152"/>
    </source>
</evidence>
<dbReference type="NCBIfam" id="TIGR01307">
    <property type="entry name" value="pgm_bpd_ind"/>
    <property type="match status" value="1"/>
</dbReference>
<evidence type="ECO:0000256" key="5">
    <source>
        <dbReference type="ARBA" id="ARBA00022723"/>
    </source>
</evidence>
<feature type="binding site" evidence="9 13">
    <location>
        <position position="446"/>
    </location>
    <ligand>
        <name>Mn(2+)</name>
        <dbReference type="ChEBI" id="CHEBI:29035"/>
        <label>2</label>
    </ligand>
</feature>
<sequence length="525" mass="55385">MSAPNAPRPKPVVLCILDGWGWRSDSDANAAAQARTPVWDRLFASAPKAFLKTSGSAVGLPEGQMGNSEVGHMNLGGGRVVKQDLPRIDDALGSGELDRNTAFRDFVAALQRTGGTAHLVGLVSPGGVHSHQRHIAALARALDTAGVAVRIHAFLDGRDTPPKSAADAIARLETDLDGLDNARIATLSGRYFAMDRDQRWDRVEKAYHALVLAEGPSRPSPAVAVAQAYDAGETDEFVTPCVIAPYAGMADGDGVLMANFRADRAREILTALADPAFDGFERQRTVAFAARAGMVEYSTDLAPLYPALFPPEAVDNGFGAVVAKAGLSQLRIAETEKYAHVTFFFNGGEEAPEPGEERILVPSPKVATYDLAPEMSAGEVTDRVVDAIDQGRFDAIVINYANPDMVGHTGDMDAAKRACEAVDAGLGRLLDAVERAGGVAMVTADHGNVELMRDPETEQPHTAHTTLDVPVFLVNAAPGLGLDDGRLADVAPTLLALMGLDQPDEMTGRVLLTGGDRATAAVAAE</sequence>
<dbReference type="InterPro" id="IPR036646">
    <property type="entry name" value="PGAM_B_sf"/>
</dbReference>
<dbReference type="InterPro" id="IPR006124">
    <property type="entry name" value="Metalloenzyme"/>
</dbReference>
<protein>
    <recommendedName>
        <fullName evidence="9 10">2,3-bisphosphoglycerate-independent phosphoglycerate mutase</fullName>
        <shortName evidence="9">BPG-independent PGAM</shortName>
        <shortName evidence="9">Phosphoglyceromutase</shortName>
        <shortName evidence="9">iPGM</shortName>
        <ecNumber evidence="9 10">5.4.2.12</ecNumber>
    </recommendedName>
</protein>
<name>A0A4R2PLI8_RHOSA</name>
<feature type="binding site" evidence="9 13">
    <location>
        <position position="18"/>
    </location>
    <ligand>
        <name>Mn(2+)</name>
        <dbReference type="ChEBI" id="CHEBI:29035"/>
        <label>2</label>
    </ligand>
</feature>
<comment type="caution">
    <text evidence="16">The sequence shown here is derived from an EMBL/GenBank/DDBJ whole genome shotgun (WGS) entry which is preliminary data.</text>
</comment>
<dbReference type="Gene3D" id="3.40.1450.10">
    <property type="entry name" value="BPG-independent phosphoglycerate mutase, domain B"/>
    <property type="match status" value="1"/>
</dbReference>
<dbReference type="GO" id="GO:0006096">
    <property type="term" value="P:glycolytic process"/>
    <property type="evidence" value="ECO:0007669"/>
    <property type="project" value="UniProtKB-UniRule"/>
</dbReference>
<dbReference type="EMBL" id="SLXO01000003">
    <property type="protein sequence ID" value="TCP36473.1"/>
    <property type="molecule type" value="Genomic_DNA"/>
</dbReference>
<evidence type="ECO:0000256" key="3">
    <source>
        <dbReference type="ARBA" id="ARBA00004798"/>
    </source>
</evidence>
<dbReference type="CDD" id="cd16010">
    <property type="entry name" value="iPGM"/>
    <property type="match status" value="1"/>
</dbReference>
<dbReference type="PANTHER" id="PTHR31637:SF0">
    <property type="entry name" value="2,3-BISPHOSPHOGLYCERATE-INDEPENDENT PHOSPHOGLYCERATE MUTASE"/>
    <property type="match status" value="1"/>
</dbReference>
<dbReference type="PIRSF" id="PIRSF001492">
    <property type="entry name" value="IPGAM"/>
    <property type="match status" value="1"/>
</dbReference>
<comment type="function">
    <text evidence="2 9">Catalyzes the interconversion of 2-phosphoglycerate and 3-phosphoglycerate.</text>
</comment>
<dbReference type="FunCoup" id="A0A4R2PLI8">
    <property type="interactions" value="431"/>
</dbReference>
<comment type="similarity">
    <text evidence="4 9">Belongs to the BPG-independent phosphoglycerate mutase family.</text>
</comment>
<organism evidence="16 17">
    <name type="scientific">Rhodothalassium salexigens DSM 2132</name>
    <dbReference type="NCBI Taxonomy" id="1188247"/>
    <lineage>
        <taxon>Bacteria</taxon>
        <taxon>Pseudomonadati</taxon>
        <taxon>Pseudomonadota</taxon>
        <taxon>Alphaproteobacteria</taxon>
        <taxon>Rhodothalassiales</taxon>
        <taxon>Rhodothalassiaceae</taxon>
        <taxon>Rhodothalassium</taxon>
    </lineage>
</organism>
<evidence type="ECO:0000256" key="12">
    <source>
        <dbReference type="PIRSR" id="PIRSR001492-2"/>
    </source>
</evidence>
<dbReference type="InterPro" id="IPR017850">
    <property type="entry name" value="Alkaline_phosphatase_core_sf"/>
</dbReference>
<keyword evidence="5 9" id="KW-0479">Metal-binding</keyword>
<evidence type="ECO:0000259" key="14">
    <source>
        <dbReference type="Pfam" id="PF01676"/>
    </source>
</evidence>
<dbReference type="FunFam" id="3.40.1450.10:FF:000002">
    <property type="entry name" value="2,3-bisphosphoglycerate-independent phosphoglycerate mutase"/>
    <property type="match status" value="1"/>
</dbReference>
<feature type="active site" description="Phosphoserine intermediate" evidence="9 11">
    <location>
        <position position="68"/>
    </location>
</feature>
<evidence type="ECO:0000256" key="11">
    <source>
        <dbReference type="PIRSR" id="PIRSR001492-1"/>
    </source>
</evidence>
<feature type="binding site" evidence="9 13">
    <location>
        <position position="408"/>
    </location>
    <ligand>
        <name>Mn(2+)</name>
        <dbReference type="ChEBI" id="CHEBI:29035"/>
        <label>1</label>
    </ligand>
</feature>
<evidence type="ECO:0000256" key="4">
    <source>
        <dbReference type="ARBA" id="ARBA00008819"/>
    </source>
</evidence>
<dbReference type="PANTHER" id="PTHR31637">
    <property type="entry name" value="2,3-BISPHOSPHOGLYCERATE-INDEPENDENT PHOSPHOGLYCERATE MUTASE"/>
    <property type="match status" value="1"/>
</dbReference>
<evidence type="ECO:0000256" key="8">
    <source>
        <dbReference type="ARBA" id="ARBA00023235"/>
    </source>
</evidence>
<keyword evidence="7 9" id="KW-0464">Manganese</keyword>
<dbReference type="SUPFAM" id="SSF64158">
    <property type="entry name" value="2,3-Bisphosphoglycerate-independent phosphoglycerate mutase, substrate-binding domain"/>
    <property type="match status" value="1"/>
</dbReference>
<dbReference type="GO" id="GO:0005829">
    <property type="term" value="C:cytosol"/>
    <property type="evidence" value="ECO:0007669"/>
    <property type="project" value="TreeGrafter"/>
</dbReference>
<evidence type="ECO:0000256" key="13">
    <source>
        <dbReference type="PIRSR" id="PIRSR001492-3"/>
    </source>
</evidence>
<comment type="catalytic activity">
    <reaction evidence="1 9">
        <text>(2R)-2-phosphoglycerate = (2R)-3-phosphoglycerate</text>
        <dbReference type="Rhea" id="RHEA:15901"/>
        <dbReference type="ChEBI" id="CHEBI:58272"/>
        <dbReference type="ChEBI" id="CHEBI:58289"/>
        <dbReference type="EC" id="5.4.2.12"/>
    </reaction>
</comment>
<dbReference type="GO" id="GO:0006007">
    <property type="term" value="P:glucose catabolic process"/>
    <property type="evidence" value="ECO:0007669"/>
    <property type="project" value="InterPro"/>
</dbReference>
<keyword evidence="8 9" id="KW-0413">Isomerase</keyword>
<evidence type="ECO:0000256" key="10">
    <source>
        <dbReference type="NCBIfam" id="TIGR01307"/>
    </source>
</evidence>
<feature type="binding site" evidence="9 12">
    <location>
        <position position="190"/>
    </location>
    <ligand>
        <name>substrate</name>
    </ligand>
</feature>
<dbReference type="AlphaFoldDB" id="A0A4R2PLI8"/>
<gene>
    <name evidence="9" type="primary">gpmI</name>
    <name evidence="16" type="ORF">EV659_103365</name>
</gene>
<dbReference type="OrthoDB" id="9800863at2"/>
<feature type="binding site" evidence="9 13">
    <location>
        <position position="445"/>
    </location>
    <ligand>
        <name>Mn(2+)</name>
        <dbReference type="ChEBI" id="CHEBI:29035"/>
        <label>2</label>
    </ligand>
</feature>
<dbReference type="Gene3D" id="3.40.720.10">
    <property type="entry name" value="Alkaline Phosphatase, subunit A"/>
    <property type="match status" value="1"/>
</dbReference>
<feature type="binding site" evidence="9 12">
    <location>
        <position position="337"/>
    </location>
    <ligand>
        <name>substrate</name>
    </ligand>
</feature>
<dbReference type="InterPro" id="IPR005995">
    <property type="entry name" value="Pgm_bpd_ind"/>
</dbReference>
<proteinExistence type="inferred from homology"/>
<evidence type="ECO:0000313" key="16">
    <source>
        <dbReference type="EMBL" id="TCP36473.1"/>
    </source>
</evidence>
<feature type="binding site" evidence="9 12">
    <location>
        <position position="129"/>
    </location>
    <ligand>
        <name>substrate</name>
    </ligand>
</feature>
<dbReference type="SUPFAM" id="SSF53649">
    <property type="entry name" value="Alkaline phosphatase-like"/>
    <property type="match status" value="1"/>
</dbReference>
<dbReference type="Pfam" id="PF01676">
    <property type="entry name" value="Metalloenzyme"/>
    <property type="match status" value="1"/>
</dbReference>
<feature type="binding site" evidence="9 13">
    <location>
        <position position="68"/>
    </location>
    <ligand>
        <name>Mn(2+)</name>
        <dbReference type="ChEBI" id="CHEBI:29035"/>
        <label>2</label>
    </ligand>
</feature>
<dbReference type="Proteomes" id="UP000295399">
    <property type="component" value="Unassembled WGS sequence"/>
</dbReference>
<feature type="binding site" evidence="9 12">
    <location>
        <begin position="261"/>
        <end position="264"/>
    </location>
    <ligand>
        <name>substrate</name>
    </ligand>
</feature>
<feature type="binding site" evidence="9 12">
    <location>
        <position position="196"/>
    </location>
    <ligand>
        <name>substrate</name>
    </ligand>
</feature>
<evidence type="ECO:0000256" key="2">
    <source>
        <dbReference type="ARBA" id="ARBA00002315"/>
    </source>
</evidence>
<dbReference type="GO" id="GO:0004619">
    <property type="term" value="F:phosphoglycerate mutase activity"/>
    <property type="evidence" value="ECO:0007669"/>
    <property type="project" value="UniProtKB-UniRule"/>
</dbReference>
<keyword evidence="17" id="KW-1185">Reference proteome</keyword>
<dbReference type="Pfam" id="PF06415">
    <property type="entry name" value="iPGM_N"/>
    <property type="match status" value="1"/>
</dbReference>
<keyword evidence="6 9" id="KW-0324">Glycolysis</keyword>
<comment type="subunit">
    <text evidence="9">Monomer.</text>
</comment>
<feature type="domain" description="Metalloenzyme" evidence="14">
    <location>
        <begin position="10"/>
        <end position="501"/>
    </location>
</feature>
<dbReference type="InParanoid" id="A0A4R2PLI8"/>
<dbReference type="UniPathway" id="UPA00109">
    <property type="reaction ID" value="UER00186"/>
</dbReference>
<feature type="binding site" evidence="9 13">
    <location>
        <position position="404"/>
    </location>
    <ligand>
        <name>Mn(2+)</name>
        <dbReference type="ChEBI" id="CHEBI:29035"/>
        <label>1</label>
    </ligand>
</feature>
<evidence type="ECO:0000256" key="9">
    <source>
        <dbReference type="HAMAP-Rule" id="MF_01038"/>
    </source>
</evidence>
<feature type="binding site" evidence="9 12">
    <location>
        <begin position="158"/>
        <end position="159"/>
    </location>
    <ligand>
        <name>substrate</name>
    </ligand>
</feature>
<evidence type="ECO:0000313" key="17">
    <source>
        <dbReference type="Proteomes" id="UP000295399"/>
    </source>
</evidence>
<dbReference type="GO" id="GO:0030145">
    <property type="term" value="F:manganese ion binding"/>
    <property type="evidence" value="ECO:0007669"/>
    <property type="project" value="UniProtKB-UniRule"/>
</dbReference>
<evidence type="ECO:0000256" key="1">
    <source>
        <dbReference type="ARBA" id="ARBA00000370"/>
    </source>
</evidence>
<dbReference type="EC" id="5.4.2.12" evidence="9 10"/>
<reference evidence="16 17" key="1">
    <citation type="submission" date="2019-03" db="EMBL/GenBank/DDBJ databases">
        <title>Genomic Encyclopedia of Type Strains, Phase IV (KMG-IV): sequencing the most valuable type-strain genomes for metagenomic binning, comparative biology and taxonomic classification.</title>
        <authorList>
            <person name="Goeker M."/>
        </authorList>
    </citation>
    <scope>NUCLEOTIDE SEQUENCE [LARGE SCALE GENOMIC DNA]</scope>
    <source>
        <strain evidence="16 17">DSM 2132</strain>
    </source>
</reference>
<comment type="pathway">
    <text evidence="3 9">Carbohydrate degradation; glycolysis; pyruvate from D-glyceraldehyde 3-phosphate: step 3/5.</text>
</comment>
<comment type="cofactor">
    <cofactor evidence="9">
        <name>Mn(2+)</name>
        <dbReference type="ChEBI" id="CHEBI:29035"/>
    </cofactor>
    <text evidence="9">Binds 2 manganese ions per subunit.</text>
</comment>
<accession>A0A4R2PLI8</accession>
<dbReference type="HAMAP" id="MF_01038">
    <property type="entry name" value="GpmI"/>
    <property type="match status" value="1"/>
</dbReference>
<evidence type="ECO:0000259" key="15">
    <source>
        <dbReference type="Pfam" id="PF06415"/>
    </source>
</evidence>
<evidence type="ECO:0000256" key="7">
    <source>
        <dbReference type="ARBA" id="ARBA00023211"/>
    </source>
</evidence>
<dbReference type="InterPro" id="IPR011258">
    <property type="entry name" value="BPG-indep_PGM_N"/>
</dbReference>